<dbReference type="InterPro" id="IPR040008">
    <property type="entry name" value="Ribosomal_mL46"/>
</dbReference>
<protein>
    <recommendedName>
        <fullName evidence="7">Large ribosomal subunit protein mL46</fullName>
    </recommendedName>
</protein>
<dbReference type="GO" id="GO:0003735">
    <property type="term" value="F:structural constituent of ribosome"/>
    <property type="evidence" value="ECO:0007669"/>
    <property type="project" value="EnsemblFungi"/>
</dbReference>
<dbReference type="InterPro" id="IPR000086">
    <property type="entry name" value="NUDIX_hydrolase_dom"/>
</dbReference>
<dbReference type="RefSeq" id="XP_016606269.1">
    <property type="nucleotide sequence ID" value="XM_016754829.1"/>
</dbReference>
<name>A0A0L0HBI7_SPIPD</name>
<accession>A0A0L0HBI7</accession>
<sequence length="256" mass="29221">MLQSTMLHIQARQTFSRTCNFAKRYLATAAPSKIHVGILLKRNPVILRKLTEFEHAYYTYRESLEQAESRPFHREFYFKKGSTAEQRWLDAQDAAAAAAERLEGGRTPLVQPRDEELAGLETAERVTEADKGGDVKSLDRALERTLYLVVKKADNGSWEFPAGPLEGEEVLHEGATRHLHSEVGSSLETWVVGRTPVGHIAAQDKKTFYMKAHILSGKIEPNKRFAQDFAWLTKQELKEYLQPAYYEQVHKMLAEF</sequence>
<evidence type="ECO:0000259" key="8">
    <source>
        <dbReference type="PROSITE" id="PS51462"/>
    </source>
</evidence>
<organism evidence="9 10">
    <name type="scientific">Spizellomyces punctatus (strain DAOM BR117)</name>
    <dbReference type="NCBI Taxonomy" id="645134"/>
    <lineage>
        <taxon>Eukaryota</taxon>
        <taxon>Fungi</taxon>
        <taxon>Fungi incertae sedis</taxon>
        <taxon>Chytridiomycota</taxon>
        <taxon>Chytridiomycota incertae sedis</taxon>
        <taxon>Chytridiomycetes</taxon>
        <taxon>Spizellomycetales</taxon>
        <taxon>Spizellomycetaceae</taxon>
        <taxon>Spizellomyces</taxon>
    </lineage>
</organism>
<keyword evidence="10" id="KW-1185">Reference proteome</keyword>
<dbReference type="InterPro" id="IPR021757">
    <property type="entry name" value="Ribosomal_mL46_N"/>
</dbReference>
<comment type="similarity">
    <text evidence="2">Belongs to the mitochondrion-specific ribosomal protein mL46 family.</text>
</comment>
<dbReference type="SUPFAM" id="SSF55811">
    <property type="entry name" value="Nudix"/>
    <property type="match status" value="1"/>
</dbReference>
<dbReference type="Proteomes" id="UP000053201">
    <property type="component" value="Unassembled WGS sequence"/>
</dbReference>
<dbReference type="VEuPathDB" id="FungiDB:SPPG_06629"/>
<evidence type="ECO:0000256" key="2">
    <source>
        <dbReference type="ARBA" id="ARBA00009070"/>
    </source>
</evidence>
<comment type="subcellular location">
    <subcellularLocation>
        <location evidence="1">Mitochondrion</location>
    </subcellularLocation>
</comment>
<dbReference type="FunCoup" id="A0A0L0HBI7">
    <property type="interactions" value="59"/>
</dbReference>
<keyword evidence="6" id="KW-0687">Ribonucleoprotein</keyword>
<evidence type="ECO:0000256" key="5">
    <source>
        <dbReference type="ARBA" id="ARBA00023128"/>
    </source>
</evidence>
<keyword evidence="4" id="KW-0689">Ribosomal protein</keyword>
<dbReference type="GO" id="GO:0005762">
    <property type="term" value="C:mitochondrial large ribosomal subunit"/>
    <property type="evidence" value="ECO:0007669"/>
    <property type="project" value="EnsemblFungi"/>
</dbReference>
<reference evidence="9 10" key="1">
    <citation type="submission" date="2009-08" db="EMBL/GenBank/DDBJ databases">
        <title>The Genome Sequence of Spizellomyces punctatus strain DAOM BR117.</title>
        <authorList>
            <consortium name="The Broad Institute Genome Sequencing Platform"/>
            <person name="Russ C."/>
            <person name="Cuomo C."/>
            <person name="Shea T."/>
            <person name="Young S.K."/>
            <person name="Zeng Q."/>
            <person name="Koehrsen M."/>
            <person name="Haas B."/>
            <person name="Borodovsky M."/>
            <person name="Guigo R."/>
            <person name="Alvarado L."/>
            <person name="Berlin A."/>
            <person name="Bochicchio J."/>
            <person name="Borenstein D."/>
            <person name="Chapman S."/>
            <person name="Chen Z."/>
            <person name="Engels R."/>
            <person name="Freedman E."/>
            <person name="Gellesch M."/>
            <person name="Goldberg J."/>
            <person name="Griggs A."/>
            <person name="Gujja S."/>
            <person name="Heiman D."/>
            <person name="Hepburn T."/>
            <person name="Howarth C."/>
            <person name="Jen D."/>
            <person name="Larson L."/>
            <person name="Lewis B."/>
            <person name="Mehta T."/>
            <person name="Park D."/>
            <person name="Pearson M."/>
            <person name="Roberts A."/>
            <person name="Saif S."/>
            <person name="Shenoy N."/>
            <person name="Sisk P."/>
            <person name="Stolte C."/>
            <person name="Sykes S."/>
            <person name="Thomson T."/>
            <person name="Walk T."/>
            <person name="White J."/>
            <person name="Yandava C."/>
            <person name="Burger G."/>
            <person name="Gray M.W."/>
            <person name="Holland P.W.H."/>
            <person name="King N."/>
            <person name="Lang F.B.F."/>
            <person name="Roger A.J."/>
            <person name="Ruiz-Trillo I."/>
            <person name="Lander E."/>
            <person name="Nusbaum C."/>
        </authorList>
    </citation>
    <scope>NUCLEOTIDE SEQUENCE [LARGE SCALE GENOMIC DNA]</scope>
    <source>
        <strain evidence="9 10">DAOM BR117</strain>
    </source>
</reference>
<evidence type="ECO:0000313" key="9">
    <source>
        <dbReference type="EMBL" id="KNC98229.1"/>
    </source>
</evidence>
<gene>
    <name evidence="9" type="ORF">SPPG_06629</name>
</gene>
<evidence type="ECO:0000256" key="7">
    <source>
        <dbReference type="ARBA" id="ARBA00035190"/>
    </source>
</evidence>
<feature type="domain" description="Nudix hydrolase" evidence="8">
    <location>
        <begin position="128"/>
        <end position="256"/>
    </location>
</feature>
<dbReference type="CDD" id="cd04661">
    <property type="entry name" value="NUDIX_MRP_L46"/>
    <property type="match status" value="1"/>
</dbReference>
<dbReference type="PANTHER" id="PTHR13124:SF12">
    <property type="entry name" value="LARGE RIBOSOMAL SUBUNIT PROTEIN ML46"/>
    <property type="match status" value="1"/>
</dbReference>
<dbReference type="eggNOG" id="KOG4548">
    <property type="taxonomic scope" value="Eukaryota"/>
</dbReference>
<proteinExistence type="inferred from homology"/>
<keyword evidence="5" id="KW-0496">Mitochondrion</keyword>
<dbReference type="EMBL" id="KQ257461">
    <property type="protein sequence ID" value="KNC98229.1"/>
    <property type="molecule type" value="Genomic_DNA"/>
</dbReference>
<dbReference type="OMA" id="EKWDLYA"/>
<dbReference type="InterPro" id="IPR033650">
    <property type="entry name" value="Ribosomal_mL46_NUDIX"/>
</dbReference>
<evidence type="ECO:0000256" key="6">
    <source>
        <dbReference type="ARBA" id="ARBA00023274"/>
    </source>
</evidence>
<dbReference type="AlphaFoldDB" id="A0A0L0HBI7"/>
<dbReference type="PANTHER" id="PTHR13124">
    <property type="entry name" value="39S RIBOSOMAL PROTEIN L46, MITOCHONDRIAL PRECURSOR-RELATED"/>
    <property type="match status" value="1"/>
</dbReference>
<evidence type="ECO:0000313" key="10">
    <source>
        <dbReference type="Proteomes" id="UP000053201"/>
    </source>
</evidence>
<evidence type="ECO:0000256" key="4">
    <source>
        <dbReference type="ARBA" id="ARBA00022980"/>
    </source>
</evidence>
<dbReference type="STRING" id="645134.A0A0L0HBI7"/>
<dbReference type="Gene3D" id="3.90.79.10">
    <property type="entry name" value="Nucleoside Triphosphate Pyrophosphohydrolase"/>
    <property type="match status" value="1"/>
</dbReference>
<evidence type="ECO:0000256" key="1">
    <source>
        <dbReference type="ARBA" id="ARBA00004173"/>
    </source>
</evidence>
<keyword evidence="3" id="KW-0809">Transit peptide</keyword>
<dbReference type="InParanoid" id="A0A0L0HBI7"/>
<dbReference type="InterPro" id="IPR015797">
    <property type="entry name" value="NUDIX_hydrolase-like_dom_sf"/>
</dbReference>
<dbReference type="OrthoDB" id="414075at2759"/>
<dbReference type="PROSITE" id="PS51462">
    <property type="entry name" value="NUDIX"/>
    <property type="match status" value="1"/>
</dbReference>
<dbReference type="GeneID" id="27689920"/>
<dbReference type="Pfam" id="PF11788">
    <property type="entry name" value="MRP-L46"/>
    <property type="match status" value="1"/>
</dbReference>
<evidence type="ECO:0000256" key="3">
    <source>
        <dbReference type="ARBA" id="ARBA00022946"/>
    </source>
</evidence>